<reference evidence="4" key="1">
    <citation type="submission" date="2021-04" db="EMBL/GenBank/DDBJ databases">
        <title>Genome based classification of Actinospica acidithermotolerans sp. nov., an actinobacterium isolated from an Indonesian hot spring.</title>
        <authorList>
            <person name="Kusuma A.B."/>
            <person name="Putra K.E."/>
            <person name="Nafisah S."/>
            <person name="Loh J."/>
            <person name="Nouioui I."/>
            <person name="Goodfellow M."/>
        </authorList>
    </citation>
    <scope>NUCLEOTIDE SEQUENCE</scope>
    <source>
        <strain evidence="4">CSCA 57</strain>
    </source>
</reference>
<comment type="caution">
    <text evidence="4">The sequence shown here is derived from an EMBL/GenBank/DDBJ whole genome shotgun (WGS) entry which is preliminary data.</text>
</comment>
<dbReference type="InterPro" id="IPR000182">
    <property type="entry name" value="GNAT_dom"/>
</dbReference>
<dbReference type="PROSITE" id="PS51186">
    <property type="entry name" value="GNAT"/>
    <property type="match status" value="1"/>
</dbReference>
<dbReference type="GO" id="GO:0016747">
    <property type="term" value="F:acyltransferase activity, transferring groups other than amino-acyl groups"/>
    <property type="evidence" value="ECO:0007669"/>
    <property type="project" value="InterPro"/>
</dbReference>
<dbReference type="SUPFAM" id="SSF55729">
    <property type="entry name" value="Acyl-CoA N-acyltransferases (Nat)"/>
    <property type="match status" value="1"/>
</dbReference>
<dbReference type="EMBL" id="JAGSOG010000222">
    <property type="protein sequence ID" value="MBR7837683.1"/>
    <property type="molecule type" value="Genomic_DNA"/>
</dbReference>
<evidence type="ECO:0000256" key="1">
    <source>
        <dbReference type="ARBA" id="ARBA00022679"/>
    </source>
</evidence>
<name>A0A941EUW5_9ACTN</name>
<dbReference type="InterPro" id="IPR050832">
    <property type="entry name" value="Bact_Acetyltransf"/>
</dbReference>
<dbReference type="InterPro" id="IPR016181">
    <property type="entry name" value="Acyl_CoA_acyltransferase"/>
</dbReference>
<sequence>MSVLIREPVASDAPQLGRAHAAAWHAAYTGMMPASVLENVTTASRTRMWERVIAVPRAEREHIAVAEVDGVAVGFAWTSVCRDEGSPEGLGELQAINLDPGHWGTGVGGALLEAAHDALARAGFTEAILWVLPGNARARRFYEARGWHSDGVERDLELPGAEDVAELRYSRRIETATTGVNGALGA</sequence>
<dbReference type="RefSeq" id="WP_212532150.1">
    <property type="nucleotide sequence ID" value="NZ_JAGSOG010000222.1"/>
</dbReference>
<evidence type="ECO:0000256" key="2">
    <source>
        <dbReference type="ARBA" id="ARBA00023315"/>
    </source>
</evidence>
<keyword evidence="5" id="KW-1185">Reference proteome</keyword>
<evidence type="ECO:0000313" key="5">
    <source>
        <dbReference type="Proteomes" id="UP000675781"/>
    </source>
</evidence>
<dbReference type="Gene3D" id="3.40.630.30">
    <property type="match status" value="1"/>
</dbReference>
<accession>A0A941EUW5</accession>
<evidence type="ECO:0000313" key="4">
    <source>
        <dbReference type="EMBL" id="MBR7837683.1"/>
    </source>
</evidence>
<dbReference type="PANTHER" id="PTHR43877">
    <property type="entry name" value="AMINOALKYLPHOSPHONATE N-ACETYLTRANSFERASE-RELATED-RELATED"/>
    <property type="match status" value="1"/>
</dbReference>
<gene>
    <name evidence="4" type="ORF">KDL01_30675</name>
</gene>
<keyword evidence="1" id="KW-0808">Transferase</keyword>
<dbReference type="Pfam" id="PF00583">
    <property type="entry name" value="Acetyltransf_1"/>
    <property type="match status" value="1"/>
</dbReference>
<proteinExistence type="predicted"/>
<organism evidence="4 5">
    <name type="scientific">Actinospica durhamensis</name>
    <dbReference type="NCBI Taxonomy" id="1508375"/>
    <lineage>
        <taxon>Bacteria</taxon>
        <taxon>Bacillati</taxon>
        <taxon>Actinomycetota</taxon>
        <taxon>Actinomycetes</taxon>
        <taxon>Catenulisporales</taxon>
        <taxon>Actinospicaceae</taxon>
        <taxon>Actinospica</taxon>
    </lineage>
</organism>
<dbReference type="AlphaFoldDB" id="A0A941EUW5"/>
<dbReference type="Proteomes" id="UP000675781">
    <property type="component" value="Unassembled WGS sequence"/>
</dbReference>
<evidence type="ECO:0000259" key="3">
    <source>
        <dbReference type="PROSITE" id="PS51186"/>
    </source>
</evidence>
<protein>
    <submittedName>
        <fullName evidence="4">GNAT family N-acetyltransferase</fullName>
    </submittedName>
</protein>
<dbReference type="CDD" id="cd04301">
    <property type="entry name" value="NAT_SF"/>
    <property type="match status" value="1"/>
</dbReference>
<feature type="domain" description="N-acetyltransferase" evidence="3">
    <location>
        <begin position="3"/>
        <end position="174"/>
    </location>
</feature>
<keyword evidence="2" id="KW-0012">Acyltransferase</keyword>